<gene>
    <name evidence="7" type="ORF">FBZ95_106503</name>
</gene>
<keyword evidence="3" id="KW-0408">Iron</keyword>
<dbReference type="STRING" id="1399419.A5906_35090"/>
<comment type="caution">
    <text evidence="7">The sequence shown here is derived from an EMBL/GenBank/DDBJ whole genome shotgun (WGS) entry which is preliminary data.</text>
</comment>
<evidence type="ECO:0000259" key="6">
    <source>
        <dbReference type="PROSITE" id="PS51379"/>
    </source>
</evidence>
<dbReference type="InterPro" id="IPR017896">
    <property type="entry name" value="4Fe4S_Fe-S-bd"/>
</dbReference>
<name>A0A560IIH9_9BRAD</name>
<dbReference type="PANTHER" id="PTHR43687">
    <property type="entry name" value="ADENYLYLSULFATE REDUCTASE, BETA SUBUNIT"/>
    <property type="match status" value="1"/>
</dbReference>
<dbReference type="GO" id="GO:0046872">
    <property type="term" value="F:metal ion binding"/>
    <property type="evidence" value="ECO:0007669"/>
    <property type="project" value="UniProtKB-KW"/>
</dbReference>
<dbReference type="Proteomes" id="UP000315914">
    <property type="component" value="Unassembled WGS sequence"/>
</dbReference>
<dbReference type="InterPro" id="IPR017900">
    <property type="entry name" value="4Fe4S_Fe_S_CS"/>
</dbReference>
<dbReference type="InterPro" id="IPR050572">
    <property type="entry name" value="Fe-S_Ferredoxin"/>
</dbReference>
<proteinExistence type="predicted"/>
<dbReference type="PROSITE" id="PS00198">
    <property type="entry name" value="4FE4S_FER_1"/>
    <property type="match status" value="3"/>
</dbReference>
<feature type="compositionally biased region" description="Basic and acidic residues" evidence="5">
    <location>
        <begin position="708"/>
        <end position="728"/>
    </location>
</feature>
<dbReference type="Pfam" id="PF12838">
    <property type="entry name" value="Fer4_7"/>
    <property type="match status" value="2"/>
</dbReference>
<evidence type="ECO:0000256" key="3">
    <source>
        <dbReference type="ARBA" id="ARBA00023004"/>
    </source>
</evidence>
<evidence type="ECO:0000256" key="1">
    <source>
        <dbReference type="ARBA" id="ARBA00022485"/>
    </source>
</evidence>
<feature type="domain" description="4Fe-4S ferredoxin-type" evidence="6">
    <location>
        <begin position="599"/>
        <end position="628"/>
    </location>
</feature>
<evidence type="ECO:0000313" key="8">
    <source>
        <dbReference type="Proteomes" id="UP000315914"/>
    </source>
</evidence>
<reference evidence="7 8" key="1">
    <citation type="submission" date="2019-06" db="EMBL/GenBank/DDBJ databases">
        <title>Genomic Encyclopedia of Type Strains, Phase IV (KMG-V): Genome sequencing to study the core and pangenomes of soil and plant-associated prokaryotes.</title>
        <authorList>
            <person name="Whitman W."/>
        </authorList>
    </citation>
    <scope>NUCLEOTIDE SEQUENCE [LARGE SCALE GENOMIC DNA]</scope>
    <source>
        <strain evidence="7 8">BR 10556</strain>
    </source>
</reference>
<evidence type="ECO:0000256" key="4">
    <source>
        <dbReference type="ARBA" id="ARBA00023014"/>
    </source>
</evidence>
<keyword evidence="1" id="KW-0004">4Fe-4S</keyword>
<evidence type="ECO:0000313" key="7">
    <source>
        <dbReference type="EMBL" id="TWB72788.1"/>
    </source>
</evidence>
<dbReference type="Gene3D" id="3.30.70.20">
    <property type="match status" value="3"/>
</dbReference>
<dbReference type="PROSITE" id="PS51379">
    <property type="entry name" value="4FE4S_FER_2"/>
    <property type="match status" value="4"/>
</dbReference>
<feature type="domain" description="4Fe-4S ferredoxin-type" evidence="6">
    <location>
        <begin position="328"/>
        <end position="356"/>
    </location>
</feature>
<evidence type="ECO:0000256" key="2">
    <source>
        <dbReference type="ARBA" id="ARBA00022723"/>
    </source>
</evidence>
<accession>A0A560IIH9</accession>
<organism evidence="7 8">
    <name type="scientific">Bradyrhizobium sacchari</name>
    <dbReference type="NCBI Taxonomy" id="1399419"/>
    <lineage>
        <taxon>Bacteria</taxon>
        <taxon>Pseudomonadati</taxon>
        <taxon>Pseudomonadota</taxon>
        <taxon>Alphaproteobacteria</taxon>
        <taxon>Hyphomicrobiales</taxon>
        <taxon>Nitrobacteraceae</taxon>
        <taxon>Bradyrhizobium</taxon>
    </lineage>
</organism>
<evidence type="ECO:0000256" key="5">
    <source>
        <dbReference type="SAM" id="MobiDB-lite"/>
    </source>
</evidence>
<keyword evidence="4" id="KW-0411">Iron-sulfur</keyword>
<dbReference type="SUPFAM" id="SSF54862">
    <property type="entry name" value="4Fe-4S ferredoxins"/>
    <property type="match status" value="1"/>
</dbReference>
<keyword evidence="8" id="KW-1185">Reference proteome</keyword>
<dbReference type="EMBL" id="VITW01000006">
    <property type="protein sequence ID" value="TWB72788.1"/>
    <property type="molecule type" value="Genomic_DNA"/>
</dbReference>
<protein>
    <submittedName>
        <fullName evidence="7">4Fe-4S dicluster protein</fullName>
    </submittedName>
</protein>
<feature type="region of interest" description="Disordered" evidence="5">
    <location>
        <begin position="703"/>
        <end position="728"/>
    </location>
</feature>
<sequence>MKGGGSWIGSAGETWLVGIDRRAVLHFPFLPDGENLYEVQEWRESVSRRRTGGGIHLKQPAKTVLICSCEDTMRLDVATIRRGCPDCAISSFRHLCGAELDHFRNAAKATGPLTVACTQQAAQFSDEAGERPGGISFVNIRETAGWSRDGANAGAKMAALLAAAEIPAPDYPLLTLSSDGIILIYGHDEAAIEAGRLLADHLDVTVMLGQPTDVTPPAAAVFPIVKGTIRNARGHFGAFELTIDDYAQPHPSSRDRFVFGSHRNGATSRCDLVLDLSGDAPLFPAHDLRDGYLRADPRDPAAVLRAILAARDLIGSFDKPRYVDFTPTLCAHSRSKLTGCQRCLDLCPTGAITPDGDHVAVSAEICAGCGQCAAACPTGAASYALPPADTQLQVLRTMLLAYHEAGGADPVLLLHDSGHGTPLIDALARHGDGLPANVLPFAVNELTQVGLEAVIGAFAYGAAAVRFLLRAKRRHGVTGLMQTIAMAEAVLAGLGFDGRRVTTIETDDPDVLADELTGIGALTGLVTPATFRTIGKRGDLLRFGLSELHRLAPRPVDVIALPAGAPIGAVTVDASGCTLCLSCVSACPTGALRADPERPVLKFVEDACVQCGLCQSTCPEKVIALTPQIDFRARRAPAQVIKEEEPALCVRCGTPFGVKSSIDRIATKLEGRHWMYPAGDRRTEALRMCADCRVIVMSEQQFDPIQDIPERSPPRTTDDYLRQRENKD</sequence>
<feature type="domain" description="4Fe-4S ferredoxin-type" evidence="6">
    <location>
        <begin position="357"/>
        <end position="386"/>
    </location>
</feature>
<dbReference type="GO" id="GO:0051539">
    <property type="term" value="F:4 iron, 4 sulfur cluster binding"/>
    <property type="evidence" value="ECO:0007669"/>
    <property type="project" value="UniProtKB-KW"/>
</dbReference>
<dbReference type="AlphaFoldDB" id="A0A560IIH9"/>
<dbReference type="PANTHER" id="PTHR43687:SF4">
    <property type="entry name" value="BLR5484 PROTEIN"/>
    <property type="match status" value="1"/>
</dbReference>
<keyword evidence="2" id="KW-0479">Metal-binding</keyword>
<feature type="domain" description="4Fe-4S ferredoxin-type" evidence="6">
    <location>
        <begin position="568"/>
        <end position="597"/>
    </location>
</feature>